<accession>A0A6A5WE17</accession>
<dbReference type="EMBL" id="ML977614">
    <property type="protein sequence ID" value="KAF1997415.1"/>
    <property type="molecule type" value="Genomic_DNA"/>
</dbReference>
<sequence>MDGNGHNAAVSWDDIPFDITPPPPTSPSEENFVTRTEINGWWVERLNAEGTLKYAYSIRRHIRINLKLIKDYGMDALSTAIKEVDPNKPLSEDDEEESSIEIIQQRFAYHHVGISETLLLAGDVCVRGTLPGNRLFRGVRNYFGHKFTTADANTGTETVAFAMKGLKEQYEELLKVVENTIKLLQPILKDEEVWETVVQKVVVDWGLSTGNGLTETGDDPTVVEGDDDSDDGKNYVEDSPGATDLCKESENLYTQDSVWYRCPNCGYEGQINEVYYEDQETTGQEGLNSDSCQEAFLDEAGSLDEEEIWSDVEAHQVDPLALSPLEDD</sequence>
<evidence type="ECO:0000313" key="3">
    <source>
        <dbReference type="Proteomes" id="UP000799779"/>
    </source>
</evidence>
<evidence type="ECO:0000313" key="2">
    <source>
        <dbReference type="EMBL" id="KAF1997415.1"/>
    </source>
</evidence>
<feature type="region of interest" description="Disordered" evidence="1">
    <location>
        <begin position="210"/>
        <end position="233"/>
    </location>
</feature>
<gene>
    <name evidence="2" type="ORF">P154DRAFT_579002</name>
</gene>
<dbReference type="Proteomes" id="UP000799779">
    <property type="component" value="Unassembled WGS sequence"/>
</dbReference>
<feature type="region of interest" description="Disordered" evidence="1">
    <location>
        <begin position="12"/>
        <end position="31"/>
    </location>
</feature>
<organism evidence="2 3">
    <name type="scientific">Amniculicola lignicola CBS 123094</name>
    <dbReference type="NCBI Taxonomy" id="1392246"/>
    <lineage>
        <taxon>Eukaryota</taxon>
        <taxon>Fungi</taxon>
        <taxon>Dikarya</taxon>
        <taxon>Ascomycota</taxon>
        <taxon>Pezizomycotina</taxon>
        <taxon>Dothideomycetes</taxon>
        <taxon>Pleosporomycetidae</taxon>
        <taxon>Pleosporales</taxon>
        <taxon>Amniculicolaceae</taxon>
        <taxon>Amniculicola</taxon>
    </lineage>
</organism>
<name>A0A6A5WE17_9PLEO</name>
<dbReference type="AlphaFoldDB" id="A0A6A5WE17"/>
<proteinExistence type="predicted"/>
<protein>
    <submittedName>
        <fullName evidence="2">Uncharacterized protein</fullName>
    </submittedName>
</protein>
<reference evidence="2" key="1">
    <citation type="journal article" date="2020" name="Stud. Mycol.">
        <title>101 Dothideomycetes genomes: a test case for predicting lifestyles and emergence of pathogens.</title>
        <authorList>
            <person name="Haridas S."/>
            <person name="Albert R."/>
            <person name="Binder M."/>
            <person name="Bloem J."/>
            <person name="Labutti K."/>
            <person name="Salamov A."/>
            <person name="Andreopoulos B."/>
            <person name="Baker S."/>
            <person name="Barry K."/>
            <person name="Bills G."/>
            <person name="Bluhm B."/>
            <person name="Cannon C."/>
            <person name="Castanera R."/>
            <person name="Culley D."/>
            <person name="Daum C."/>
            <person name="Ezra D."/>
            <person name="Gonzalez J."/>
            <person name="Henrissat B."/>
            <person name="Kuo A."/>
            <person name="Liang C."/>
            <person name="Lipzen A."/>
            <person name="Lutzoni F."/>
            <person name="Magnuson J."/>
            <person name="Mondo S."/>
            <person name="Nolan M."/>
            <person name="Ohm R."/>
            <person name="Pangilinan J."/>
            <person name="Park H.-J."/>
            <person name="Ramirez L."/>
            <person name="Alfaro M."/>
            <person name="Sun H."/>
            <person name="Tritt A."/>
            <person name="Yoshinaga Y."/>
            <person name="Zwiers L.-H."/>
            <person name="Turgeon B."/>
            <person name="Goodwin S."/>
            <person name="Spatafora J."/>
            <person name="Crous P."/>
            <person name="Grigoriev I."/>
        </authorList>
    </citation>
    <scope>NUCLEOTIDE SEQUENCE</scope>
    <source>
        <strain evidence="2">CBS 123094</strain>
    </source>
</reference>
<keyword evidence="3" id="KW-1185">Reference proteome</keyword>
<evidence type="ECO:0000256" key="1">
    <source>
        <dbReference type="SAM" id="MobiDB-lite"/>
    </source>
</evidence>